<evidence type="ECO:0000256" key="6">
    <source>
        <dbReference type="PIRSR" id="PIRSR600200-1"/>
    </source>
</evidence>
<sequence>MKKYLLLLILIFSLEILFAKNISVEQAYAIANSFFQTKRSHTATIDLQLIWNGKSIYTREGVESPSYYIFNNVGGKGFVIVAGDDAALPILGYSFVNNFDPTNIPPNLMDWLEMLHKEINKVRQNPTYDANIRQAWSTIRAGNIEEELETAKWNQFAPYNNDCPERNGKKLATGCVITAVAIVMRFHQWPDYGSGTIPGYTTETLQITLPDRELGHAYDWSNMPLSYNGEYTDKEASAVATLMFDCGMMLQADYGLDGTATAASLSNVLSALVTYMKYDKSACFLKRAVYTTDDWYSLLKKELKEKRPIIYRGAKDKGGHAFILDGYTTDNYFHVNWGHSGNHNGYYTLSALGYNEENYYNANQWAIIGLKKDEGNPYQEILRFSNKDTELAGFFTSAPFIHTNKPFDLTGQHIRNFGSDKFTGTITWALTNKLGEIKLQLVTYPVENLSPLVYLNLKNKTKQVTITVPIQGGDRIRAFYKSKKTPDWTLIKGNEEENTSWELVLINDDVTIEESTSIIFNKQTKIFTLQIKDGVNFQLFNADNNMDVTKFCKIQNNEIQIDTKSLQTGSYIIKLQKEREYKELQFLISNNSLK</sequence>
<dbReference type="InterPro" id="IPR025896">
    <property type="entry name" value="Spi_Prtas-inh"/>
</dbReference>
<comment type="similarity">
    <text evidence="1">Belongs to the peptidase C10 family.</text>
</comment>
<dbReference type="GO" id="GO:0008234">
    <property type="term" value="F:cysteine-type peptidase activity"/>
    <property type="evidence" value="ECO:0007669"/>
    <property type="project" value="UniProtKB-KW"/>
</dbReference>
<organism evidence="8 9">
    <name type="scientific">Odoribacter laneus YIT 12061</name>
    <dbReference type="NCBI Taxonomy" id="742817"/>
    <lineage>
        <taxon>Bacteria</taxon>
        <taxon>Pseudomonadati</taxon>
        <taxon>Bacteroidota</taxon>
        <taxon>Bacteroidia</taxon>
        <taxon>Bacteroidales</taxon>
        <taxon>Odoribacteraceae</taxon>
        <taxon>Odoribacter</taxon>
    </lineage>
</organism>
<dbReference type="Pfam" id="PF13734">
    <property type="entry name" value="Inhibitor_I69"/>
    <property type="match status" value="1"/>
</dbReference>
<dbReference type="Pfam" id="PF01640">
    <property type="entry name" value="Peptidase_C10"/>
    <property type="match status" value="1"/>
</dbReference>
<dbReference type="PRINTS" id="PR00797">
    <property type="entry name" value="STREPTOPAIN"/>
</dbReference>
<dbReference type="AlphaFoldDB" id="H1DCX4"/>
<evidence type="ECO:0000256" key="2">
    <source>
        <dbReference type="ARBA" id="ARBA00022670"/>
    </source>
</evidence>
<dbReference type="GeneID" id="98067846"/>
<accession>H1DCX4</accession>
<dbReference type="HOGENOM" id="CLU_018139_0_0_10"/>
<dbReference type="InterPro" id="IPR000200">
    <property type="entry name" value="Peptidase_C10"/>
</dbReference>
<dbReference type="InterPro" id="IPR044934">
    <property type="entry name" value="Streptopain_sf"/>
</dbReference>
<comment type="caution">
    <text evidence="8">The sequence shown here is derived from an EMBL/GenBank/DDBJ whole genome shotgun (WGS) entry which is preliminary data.</text>
</comment>
<gene>
    <name evidence="8" type="ORF">HMPREF9449_00181</name>
</gene>
<dbReference type="STRING" id="742817.HMPREF9449_00181"/>
<keyword evidence="3" id="KW-0732">Signal</keyword>
<evidence type="ECO:0000259" key="7">
    <source>
        <dbReference type="Pfam" id="PF13734"/>
    </source>
</evidence>
<feature type="active site" description="Proton acceptor" evidence="6">
    <location>
        <position position="320"/>
    </location>
</feature>
<name>H1DCX4_9BACT</name>
<evidence type="ECO:0000313" key="8">
    <source>
        <dbReference type="EMBL" id="EHP51179.1"/>
    </source>
</evidence>
<keyword evidence="2" id="KW-0645">Protease</keyword>
<evidence type="ECO:0000256" key="3">
    <source>
        <dbReference type="ARBA" id="ARBA00022729"/>
    </source>
</evidence>
<keyword evidence="4" id="KW-0378">Hydrolase</keyword>
<reference evidence="8 9" key="1">
    <citation type="submission" date="2012-01" db="EMBL/GenBank/DDBJ databases">
        <title>The Genome Sequence of Odoribacter laneus YIT 12061.</title>
        <authorList>
            <consortium name="The Broad Institute Genome Sequencing Platform"/>
            <person name="Earl A."/>
            <person name="Ward D."/>
            <person name="Feldgarden M."/>
            <person name="Gevers D."/>
            <person name="Morotomi M."/>
            <person name="Young S.K."/>
            <person name="Zeng Q."/>
            <person name="Gargeya S."/>
            <person name="Fitzgerald M."/>
            <person name="Haas B."/>
            <person name="Abouelleil A."/>
            <person name="Alvarado L."/>
            <person name="Arachchi H.M."/>
            <person name="Berlin A."/>
            <person name="Chapman S.B."/>
            <person name="Gearin G."/>
            <person name="Goldberg J."/>
            <person name="Griggs A."/>
            <person name="Gujja S."/>
            <person name="Hansen M."/>
            <person name="Heiman D."/>
            <person name="Howarth C."/>
            <person name="Larimer J."/>
            <person name="Lui A."/>
            <person name="MacDonald P.J.P."/>
            <person name="McCowen C."/>
            <person name="Montmayeur A."/>
            <person name="Murphy C."/>
            <person name="Neiman D."/>
            <person name="Pearson M."/>
            <person name="Priest M."/>
            <person name="Roberts A."/>
            <person name="Saif S."/>
            <person name="Shea T."/>
            <person name="Sisk P."/>
            <person name="Stolte C."/>
            <person name="Sykes S."/>
            <person name="Wortman J."/>
            <person name="Nusbaum C."/>
            <person name="Birren B."/>
        </authorList>
    </citation>
    <scope>NUCLEOTIDE SEQUENCE [LARGE SCALE GENOMIC DNA]</scope>
    <source>
        <strain evidence="8 9">YIT 12061</strain>
    </source>
</reference>
<dbReference type="SUPFAM" id="SSF54001">
    <property type="entry name" value="Cysteine proteinases"/>
    <property type="match status" value="1"/>
</dbReference>
<evidence type="ECO:0000256" key="5">
    <source>
        <dbReference type="ARBA" id="ARBA00022807"/>
    </source>
</evidence>
<feature type="domain" description="Spi protease inhibitor" evidence="7">
    <location>
        <begin position="19"/>
        <end position="119"/>
    </location>
</feature>
<evidence type="ECO:0000313" key="9">
    <source>
        <dbReference type="Proteomes" id="UP000004892"/>
    </source>
</evidence>
<keyword evidence="9" id="KW-1185">Reference proteome</keyword>
<dbReference type="InterPro" id="IPR038765">
    <property type="entry name" value="Papain-like_cys_pep_sf"/>
</dbReference>
<feature type="active site" description="Nucleophile" evidence="6">
    <location>
        <position position="175"/>
    </location>
</feature>
<proteinExistence type="inferred from homology"/>
<dbReference type="RefSeq" id="WP_009135335.1">
    <property type="nucleotide sequence ID" value="NZ_JH594596.1"/>
</dbReference>
<keyword evidence="5" id="KW-0788">Thiol protease</keyword>
<dbReference type="Proteomes" id="UP000004892">
    <property type="component" value="Unassembled WGS sequence"/>
</dbReference>
<protein>
    <recommendedName>
        <fullName evidence="7">Spi protease inhibitor domain-containing protein</fullName>
    </recommendedName>
</protein>
<dbReference type="Gene3D" id="3.90.70.50">
    <property type="entry name" value="Peptidase C10, streptopain"/>
    <property type="match status" value="1"/>
</dbReference>
<dbReference type="GO" id="GO:0006508">
    <property type="term" value="P:proteolysis"/>
    <property type="evidence" value="ECO:0007669"/>
    <property type="project" value="UniProtKB-KW"/>
</dbReference>
<dbReference type="EMBL" id="ADMC01000001">
    <property type="protein sequence ID" value="EHP51179.1"/>
    <property type="molecule type" value="Genomic_DNA"/>
</dbReference>
<dbReference type="PATRIC" id="fig|742817.3.peg.186"/>
<evidence type="ECO:0000256" key="1">
    <source>
        <dbReference type="ARBA" id="ARBA00009693"/>
    </source>
</evidence>
<dbReference type="eggNOG" id="ENOG502ZR0D">
    <property type="taxonomic scope" value="Bacteria"/>
</dbReference>
<evidence type="ECO:0000256" key="4">
    <source>
        <dbReference type="ARBA" id="ARBA00022801"/>
    </source>
</evidence>